<reference evidence="1" key="1">
    <citation type="submission" date="2020-11" db="EMBL/GenBank/DDBJ databases">
        <authorList>
            <person name="Whitehead M."/>
        </authorList>
    </citation>
    <scope>NUCLEOTIDE SEQUENCE</scope>
    <source>
        <strain evidence="1">EGII</strain>
    </source>
</reference>
<name>A0A811VC16_CERCA</name>
<organism evidence="1 2">
    <name type="scientific">Ceratitis capitata</name>
    <name type="common">Mediterranean fruit fly</name>
    <name type="synonym">Tephritis capitata</name>
    <dbReference type="NCBI Taxonomy" id="7213"/>
    <lineage>
        <taxon>Eukaryota</taxon>
        <taxon>Metazoa</taxon>
        <taxon>Ecdysozoa</taxon>
        <taxon>Arthropoda</taxon>
        <taxon>Hexapoda</taxon>
        <taxon>Insecta</taxon>
        <taxon>Pterygota</taxon>
        <taxon>Neoptera</taxon>
        <taxon>Endopterygota</taxon>
        <taxon>Diptera</taxon>
        <taxon>Brachycera</taxon>
        <taxon>Muscomorpha</taxon>
        <taxon>Tephritoidea</taxon>
        <taxon>Tephritidae</taxon>
        <taxon>Ceratitis</taxon>
        <taxon>Ceratitis</taxon>
    </lineage>
</organism>
<comment type="caution">
    <text evidence="1">The sequence shown here is derived from an EMBL/GenBank/DDBJ whole genome shotgun (WGS) entry which is preliminary data.</text>
</comment>
<dbReference type="AlphaFoldDB" id="A0A811VC16"/>
<gene>
    <name evidence="1" type="ORF">CCAP1982_LOCUS20604</name>
</gene>
<dbReference type="Proteomes" id="UP000606786">
    <property type="component" value="Unassembled WGS sequence"/>
</dbReference>
<evidence type="ECO:0000313" key="2">
    <source>
        <dbReference type="Proteomes" id="UP000606786"/>
    </source>
</evidence>
<dbReference type="EMBL" id="CAJHJT010000056">
    <property type="protein sequence ID" value="CAD7012521.1"/>
    <property type="molecule type" value="Genomic_DNA"/>
</dbReference>
<keyword evidence="2" id="KW-1185">Reference proteome</keyword>
<accession>A0A811VC16</accession>
<proteinExistence type="predicted"/>
<protein>
    <submittedName>
        <fullName evidence="1">(Mediterranean fruit fly) hypothetical protein</fullName>
    </submittedName>
</protein>
<sequence>MDSSRMATLWHPVSIDRNQPILEGISTKNIERIVDVRTLLFKLEKSVPLASNSTNYTNKPRKMEVLLLKLSIESIKICSPSKKERNSKVPTLQPNNEVVSAVCLM</sequence>
<evidence type="ECO:0000313" key="1">
    <source>
        <dbReference type="EMBL" id="CAD7012521.1"/>
    </source>
</evidence>